<dbReference type="Pfam" id="PF01476">
    <property type="entry name" value="LysM"/>
    <property type="match status" value="1"/>
</dbReference>
<dbReference type="OMA" id="MSWFTEM"/>
<feature type="transmembrane region" description="Helical" evidence="2">
    <location>
        <begin position="108"/>
        <end position="127"/>
    </location>
</feature>
<dbReference type="KEGG" id="cci:CC1G_00641"/>
<dbReference type="InParanoid" id="A8N3D7"/>
<dbReference type="RefSeq" id="XP_001829462.1">
    <property type="nucleotide sequence ID" value="XM_001829410.1"/>
</dbReference>
<dbReference type="EMBL" id="AACS02000001">
    <property type="protein sequence ID" value="EAU92422.1"/>
    <property type="molecule type" value="Genomic_DNA"/>
</dbReference>
<reference evidence="4 5" key="1">
    <citation type="journal article" date="2010" name="Proc. Natl. Acad. Sci. U.S.A.">
        <title>Insights into evolution of multicellular fungi from the assembled chromosomes of the mushroom Coprinopsis cinerea (Coprinus cinereus).</title>
        <authorList>
            <person name="Stajich J.E."/>
            <person name="Wilke S.K."/>
            <person name="Ahren D."/>
            <person name="Au C.H."/>
            <person name="Birren B.W."/>
            <person name="Borodovsky M."/>
            <person name="Burns C."/>
            <person name="Canback B."/>
            <person name="Casselton L.A."/>
            <person name="Cheng C.K."/>
            <person name="Deng J."/>
            <person name="Dietrich F.S."/>
            <person name="Fargo D.C."/>
            <person name="Farman M.L."/>
            <person name="Gathman A.C."/>
            <person name="Goldberg J."/>
            <person name="Guigo R."/>
            <person name="Hoegger P.J."/>
            <person name="Hooker J.B."/>
            <person name="Huggins A."/>
            <person name="James T.Y."/>
            <person name="Kamada T."/>
            <person name="Kilaru S."/>
            <person name="Kodira C."/>
            <person name="Kues U."/>
            <person name="Kupfer D."/>
            <person name="Kwan H.S."/>
            <person name="Lomsadze A."/>
            <person name="Li W."/>
            <person name="Lilly W.W."/>
            <person name="Ma L.J."/>
            <person name="Mackey A.J."/>
            <person name="Manning G."/>
            <person name="Martin F."/>
            <person name="Muraguchi H."/>
            <person name="Natvig D.O."/>
            <person name="Palmerini H."/>
            <person name="Ramesh M.A."/>
            <person name="Rehmeyer C.J."/>
            <person name="Roe B.A."/>
            <person name="Shenoy N."/>
            <person name="Stanke M."/>
            <person name="Ter-Hovhannisyan V."/>
            <person name="Tunlid A."/>
            <person name="Velagapudi R."/>
            <person name="Vision T.J."/>
            <person name="Zeng Q."/>
            <person name="Zolan M.E."/>
            <person name="Pukkila P.J."/>
        </authorList>
    </citation>
    <scope>NUCLEOTIDE SEQUENCE [LARGE SCALE GENOMIC DNA]</scope>
    <source>
        <strain evidence="5">Okayama-7 / 130 / ATCC MYA-4618 / FGSC 9003</strain>
    </source>
</reference>
<keyword evidence="2" id="KW-0472">Membrane</keyword>
<dbReference type="InterPro" id="IPR036779">
    <property type="entry name" value="LysM_dom_sf"/>
</dbReference>
<organism evidence="4 5">
    <name type="scientific">Coprinopsis cinerea (strain Okayama-7 / 130 / ATCC MYA-4618 / FGSC 9003)</name>
    <name type="common">Inky cap fungus</name>
    <name type="synonym">Hormographiella aspergillata</name>
    <dbReference type="NCBI Taxonomy" id="240176"/>
    <lineage>
        <taxon>Eukaryota</taxon>
        <taxon>Fungi</taxon>
        <taxon>Dikarya</taxon>
        <taxon>Basidiomycota</taxon>
        <taxon>Agaricomycotina</taxon>
        <taxon>Agaricomycetes</taxon>
        <taxon>Agaricomycetidae</taxon>
        <taxon>Agaricales</taxon>
        <taxon>Agaricineae</taxon>
        <taxon>Psathyrellaceae</taxon>
        <taxon>Coprinopsis</taxon>
    </lineage>
</organism>
<evidence type="ECO:0000313" key="5">
    <source>
        <dbReference type="Proteomes" id="UP000001861"/>
    </source>
</evidence>
<evidence type="ECO:0000313" key="4">
    <source>
        <dbReference type="EMBL" id="EAU92422.1"/>
    </source>
</evidence>
<dbReference type="VEuPathDB" id="FungiDB:CC1G_00641"/>
<dbReference type="InterPro" id="IPR018392">
    <property type="entry name" value="LysM"/>
</dbReference>
<feature type="region of interest" description="Disordered" evidence="1">
    <location>
        <begin position="43"/>
        <end position="89"/>
    </location>
</feature>
<sequence length="203" mass="22665">MGRWTQYDEDDYRLPEGMKRIGYDSDTGRYFFRDADGSIWASPEGSEYGELSKVSGPPSSFVADNDEDNDDVEATPRTRPGGYQLLSGDPTQPMAYSRLSNSNSYRSLFPFFLIIAVILLLVWRVVLAPNILTGNKRCPEDTSLYYIQPGDSCWDVAKTHGIDFEKFKALNPKVNCDPLMPGTSVCLPPLKSSFSSFARGGKF</sequence>
<dbReference type="AlphaFoldDB" id="A8N3D7"/>
<accession>A8N3D7</accession>
<evidence type="ECO:0000256" key="2">
    <source>
        <dbReference type="SAM" id="Phobius"/>
    </source>
</evidence>
<keyword evidence="5" id="KW-1185">Reference proteome</keyword>
<protein>
    <recommendedName>
        <fullName evidence="3">LysM domain-containing protein</fullName>
    </recommendedName>
</protein>
<dbReference type="STRING" id="240176.A8N3D7"/>
<gene>
    <name evidence="4" type="ORF">CC1G_00641</name>
</gene>
<dbReference type="SMART" id="SM00257">
    <property type="entry name" value="LysM"/>
    <property type="match status" value="1"/>
</dbReference>
<dbReference type="SUPFAM" id="SSF54106">
    <property type="entry name" value="LysM domain"/>
    <property type="match status" value="1"/>
</dbReference>
<feature type="compositionally biased region" description="Acidic residues" evidence="1">
    <location>
        <begin position="64"/>
        <end position="73"/>
    </location>
</feature>
<comment type="caution">
    <text evidence="4">The sequence shown here is derived from an EMBL/GenBank/DDBJ whole genome shotgun (WGS) entry which is preliminary data.</text>
</comment>
<evidence type="ECO:0000256" key="1">
    <source>
        <dbReference type="SAM" id="MobiDB-lite"/>
    </source>
</evidence>
<dbReference type="Proteomes" id="UP000001861">
    <property type="component" value="Unassembled WGS sequence"/>
</dbReference>
<keyword evidence="2" id="KW-0812">Transmembrane</keyword>
<evidence type="ECO:0000259" key="3">
    <source>
        <dbReference type="PROSITE" id="PS51782"/>
    </source>
</evidence>
<feature type="domain" description="LysM" evidence="3">
    <location>
        <begin position="143"/>
        <end position="187"/>
    </location>
</feature>
<dbReference type="PROSITE" id="PS51782">
    <property type="entry name" value="LYSM"/>
    <property type="match status" value="1"/>
</dbReference>
<dbReference type="CDD" id="cd00118">
    <property type="entry name" value="LysM"/>
    <property type="match status" value="1"/>
</dbReference>
<dbReference type="Gene3D" id="3.10.350.10">
    <property type="entry name" value="LysM domain"/>
    <property type="match status" value="1"/>
</dbReference>
<proteinExistence type="predicted"/>
<dbReference type="eggNOG" id="ENOG502S3JP">
    <property type="taxonomic scope" value="Eukaryota"/>
</dbReference>
<name>A8N3D7_COPC7</name>
<keyword evidence="2" id="KW-1133">Transmembrane helix</keyword>
<dbReference type="GeneID" id="6005891"/>
<dbReference type="OrthoDB" id="2107166at2759"/>